<dbReference type="Proteomes" id="UP001430172">
    <property type="component" value="Unassembled WGS sequence"/>
</dbReference>
<accession>A0ABS2CQL5</accession>
<proteinExistence type="predicted"/>
<evidence type="ECO:0000313" key="2">
    <source>
        <dbReference type="Proteomes" id="UP001430172"/>
    </source>
</evidence>
<evidence type="ECO:0008006" key="3">
    <source>
        <dbReference type="Google" id="ProtNLM"/>
    </source>
</evidence>
<dbReference type="RefSeq" id="WP_204132582.1">
    <property type="nucleotide sequence ID" value="NZ_JAFDVD010000021.1"/>
</dbReference>
<sequence length="252" mass="25514">MTRGPRRPAAGVGAAVGAVLTVLLLALAGCSALGSARLPERTSAAPTPTPSLPATADAFRDARTFALAAESGHLVGTLGTGAAAVRIDLEGSASGANQRLVRAVRGRGTAVVLTVGDGHWLAGDEAFWRTRTPNAADARARVGTWAPVRAADARAVGPETLRGVLEATFSRPAVAALEEDPAPVVDDEVEGRPAWRLGTEDGGARVWVAAAGGGEVLRVAVSGKGAVDLTTTGWERATVWQPPAAGDVPDLG</sequence>
<keyword evidence="2" id="KW-1185">Reference proteome</keyword>
<gene>
    <name evidence="1" type="ORF">JQN70_17075</name>
</gene>
<evidence type="ECO:0000313" key="1">
    <source>
        <dbReference type="EMBL" id="MBM6402113.1"/>
    </source>
</evidence>
<protein>
    <recommendedName>
        <fullName evidence="3">Lipoprotein</fullName>
    </recommendedName>
</protein>
<dbReference type="EMBL" id="JAFDVD010000021">
    <property type="protein sequence ID" value="MBM6402113.1"/>
    <property type="molecule type" value="Genomic_DNA"/>
</dbReference>
<comment type="caution">
    <text evidence="1">The sequence shown here is derived from an EMBL/GenBank/DDBJ whole genome shotgun (WGS) entry which is preliminary data.</text>
</comment>
<name>A0ABS2CQL5_9MICO</name>
<dbReference type="PROSITE" id="PS51257">
    <property type="entry name" value="PROKAR_LIPOPROTEIN"/>
    <property type="match status" value="1"/>
</dbReference>
<reference evidence="1" key="1">
    <citation type="submission" date="2021-02" db="EMBL/GenBank/DDBJ databases">
        <title>Phycicoccus sp. MQZ13P-5T, whole genome shotgun sequence.</title>
        <authorList>
            <person name="Tuo L."/>
        </authorList>
    </citation>
    <scope>NUCLEOTIDE SEQUENCE</scope>
    <source>
        <strain evidence="1">MQZ13P-5</strain>
    </source>
</reference>
<organism evidence="1 2">
    <name type="scientific">Phycicoccus sonneratiae</name>
    <dbReference type="NCBI Taxonomy" id="2807628"/>
    <lineage>
        <taxon>Bacteria</taxon>
        <taxon>Bacillati</taxon>
        <taxon>Actinomycetota</taxon>
        <taxon>Actinomycetes</taxon>
        <taxon>Micrococcales</taxon>
        <taxon>Intrasporangiaceae</taxon>
        <taxon>Phycicoccus</taxon>
    </lineage>
</organism>